<proteinExistence type="predicted"/>
<dbReference type="RefSeq" id="WP_128778299.1">
    <property type="nucleotide sequence ID" value="NZ_RYFI01000014.1"/>
</dbReference>
<name>A0A4V1KIW7_9HYPH</name>
<gene>
    <name evidence="1" type="ORF">EK403_15090</name>
</gene>
<dbReference type="InterPro" id="IPR036514">
    <property type="entry name" value="SGNH_hydro_sf"/>
</dbReference>
<reference evidence="1 2" key="1">
    <citation type="submission" date="2018-12" db="EMBL/GenBank/DDBJ databases">
        <title>bacterium Hansschlegelia zhihuaiae S113.</title>
        <authorList>
            <person name="He J."/>
        </authorList>
    </citation>
    <scope>NUCLEOTIDE SEQUENCE [LARGE SCALE GENOMIC DNA]</scope>
    <source>
        <strain evidence="1 2">S 113</strain>
    </source>
</reference>
<accession>A0A4V1KIW7</accession>
<dbReference type="Proteomes" id="UP000289708">
    <property type="component" value="Unassembled WGS sequence"/>
</dbReference>
<dbReference type="AlphaFoldDB" id="A0A4V1KIW7"/>
<dbReference type="GO" id="GO:0016788">
    <property type="term" value="F:hydrolase activity, acting on ester bonds"/>
    <property type="evidence" value="ECO:0007669"/>
    <property type="project" value="UniProtKB-ARBA"/>
</dbReference>
<dbReference type="Gene3D" id="3.40.50.1110">
    <property type="entry name" value="SGNH hydrolase"/>
    <property type="match status" value="1"/>
</dbReference>
<keyword evidence="2" id="KW-1185">Reference proteome</keyword>
<dbReference type="OrthoDB" id="9787041at2"/>
<evidence type="ECO:0000313" key="1">
    <source>
        <dbReference type="EMBL" id="RXF72132.1"/>
    </source>
</evidence>
<comment type="caution">
    <text evidence="1">The sequence shown here is derived from an EMBL/GenBank/DDBJ whole genome shotgun (WGS) entry which is preliminary data.</text>
</comment>
<sequence>MPATLTSVSARALIALWIGQSNLGAQGGLTGPETVPARGEKIARTFMFRNYGSGLEELVIGENTAQLPYEIDVNDHRFGPEVGFSQRDRTINAGKDRLNLKHSLGGTSLVTNKDGDPKLTWNPFVTDVQTLWIDALDDLRNLIEIAGPGAYFDTLAILSQEADRTPTSGHPAVARSIREMIRQVRGIVGHDQFRTVMPLLRQKDTDPPEMVDETNSYRAMQADLVSDSPLNFRTYNIDDLTILEGDSQGVHLDGPSLITSGQRAHQTSMAD</sequence>
<dbReference type="EMBL" id="RYFI01000014">
    <property type="protein sequence ID" value="RXF72132.1"/>
    <property type="molecule type" value="Genomic_DNA"/>
</dbReference>
<organism evidence="1 2">
    <name type="scientific">Hansschlegelia zhihuaiae</name>
    <dbReference type="NCBI Taxonomy" id="405005"/>
    <lineage>
        <taxon>Bacteria</taxon>
        <taxon>Pseudomonadati</taxon>
        <taxon>Pseudomonadota</taxon>
        <taxon>Alphaproteobacteria</taxon>
        <taxon>Hyphomicrobiales</taxon>
        <taxon>Methylopilaceae</taxon>
        <taxon>Hansschlegelia</taxon>
    </lineage>
</organism>
<evidence type="ECO:0000313" key="2">
    <source>
        <dbReference type="Proteomes" id="UP000289708"/>
    </source>
</evidence>
<protein>
    <submittedName>
        <fullName evidence="1">Uncharacterized protein</fullName>
    </submittedName>
</protein>